<dbReference type="GO" id="GO:0005524">
    <property type="term" value="F:ATP binding"/>
    <property type="evidence" value="ECO:0007669"/>
    <property type="project" value="UniProtKB-KW"/>
</dbReference>
<dbReference type="InterPro" id="IPR003439">
    <property type="entry name" value="ABC_transporter-like_ATP-bd"/>
</dbReference>
<dbReference type="SUPFAM" id="SSF50331">
    <property type="entry name" value="MOP-like"/>
    <property type="match status" value="1"/>
</dbReference>
<dbReference type="EMBL" id="JACWMS010000002">
    <property type="protein sequence ID" value="MBD1319979.1"/>
    <property type="molecule type" value="Genomic_DNA"/>
</dbReference>
<evidence type="ECO:0000256" key="1">
    <source>
        <dbReference type="ARBA" id="ARBA00022448"/>
    </source>
</evidence>
<keyword evidence="3" id="KW-0547">Nucleotide-binding</keyword>
<dbReference type="Proteomes" id="UP000602395">
    <property type="component" value="Unassembled WGS sequence"/>
</dbReference>
<keyword evidence="2 5" id="KW-0500">Molybdenum</keyword>
<keyword evidence="9" id="KW-1185">Reference proteome</keyword>
<dbReference type="Gene3D" id="2.40.50.100">
    <property type="match status" value="1"/>
</dbReference>
<name>A0ABR7WE07_9ACTN</name>
<dbReference type="PANTHER" id="PTHR42781">
    <property type="entry name" value="SPERMIDINE/PUTRESCINE IMPORT ATP-BINDING PROTEIN POTA"/>
    <property type="match status" value="1"/>
</dbReference>
<organism evidence="8 9">
    <name type="scientific">Gordonia hankookensis</name>
    <dbReference type="NCBI Taxonomy" id="589403"/>
    <lineage>
        <taxon>Bacteria</taxon>
        <taxon>Bacillati</taxon>
        <taxon>Actinomycetota</taxon>
        <taxon>Actinomycetes</taxon>
        <taxon>Mycobacteriales</taxon>
        <taxon>Gordoniaceae</taxon>
        <taxon>Gordonia</taxon>
    </lineage>
</organism>
<sequence length="347" mass="36300">MHADIDNVLPSLRVTHDFASGSTTAVVGPNGAGKTTLLRVIAGLVTGGRSTISLDGEMLCDERTSVPAHRRGVALLSQDARLFPHLTVRSNVAFAPSAQRLSRTEVAARVDRWMAAAEVAELADRKPDELSGGQAQRVAIARALAAQPRILLLDEPFRALDVDVAGRLRALLRDLLDDRSRTTIMVTHDVVDVVTLAEEMVVVDDGHAVDSGPAAEVLANPVNSFVARLAGLNLVSGRWDGTSVVTDGIAVAGTVAEPVHTGRHATAVFSPDVVAVFTSPPSDASFRNVFAASVAQVIPHGDRMVVRGDVGGHVIGAEVTGAAVAALSLVVGARVYFAVKASAVRVY</sequence>
<proteinExistence type="predicted"/>
<evidence type="ECO:0000313" key="8">
    <source>
        <dbReference type="EMBL" id="MBD1319979.1"/>
    </source>
</evidence>
<dbReference type="InterPro" id="IPR017871">
    <property type="entry name" value="ABC_transporter-like_CS"/>
</dbReference>
<dbReference type="Pfam" id="PF03459">
    <property type="entry name" value="TOBE"/>
    <property type="match status" value="1"/>
</dbReference>
<evidence type="ECO:0000256" key="2">
    <source>
        <dbReference type="ARBA" id="ARBA00022505"/>
    </source>
</evidence>
<dbReference type="InterPro" id="IPR003593">
    <property type="entry name" value="AAA+_ATPase"/>
</dbReference>
<dbReference type="InterPro" id="IPR008995">
    <property type="entry name" value="Mo/tungstate-bd_C_term_dom"/>
</dbReference>
<keyword evidence="1" id="KW-0813">Transport</keyword>
<evidence type="ECO:0000313" key="9">
    <source>
        <dbReference type="Proteomes" id="UP000602395"/>
    </source>
</evidence>
<feature type="domain" description="Mop" evidence="7">
    <location>
        <begin position="283"/>
        <end position="347"/>
    </location>
</feature>
<evidence type="ECO:0000256" key="4">
    <source>
        <dbReference type="ARBA" id="ARBA00022840"/>
    </source>
</evidence>
<protein>
    <submittedName>
        <fullName evidence="8">ATP-binding cassette domain-containing protein</fullName>
    </submittedName>
</protein>
<evidence type="ECO:0000259" key="6">
    <source>
        <dbReference type="PROSITE" id="PS50893"/>
    </source>
</evidence>
<keyword evidence="4 8" id="KW-0067">ATP-binding</keyword>
<dbReference type="PROSITE" id="PS51866">
    <property type="entry name" value="MOP"/>
    <property type="match status" value="1"/>
</dbReference>
<evidence type="ECO:0000256" key="5">
    <source>
        <dbReference type="PROSITE-ProRule" id="PRU01213"/>
    </source>
</evidence>
<accession>A0ABR7WE07</accession>
<evidence type="ECO:0000259" key="7">
    <source>
        <dbReference type="PROSITE" id="PS51866"/>
    </source>
</evidence>
<dbReference type="InterPro" id="IPR050093">
    <property type="entry name" value="ABC_SmlMolc_Importer"/>
</dbReference>
<evidence type="ECO:0000256" key="3">
    <source>
        <dbReference type="ARBA" id="ARBA00022741"/>
    </source>
</evidence>
<gene>
    <name evidence="8" type="ORF">IDF66_10305</name>
</gene>
<dbReference type="PROSITE" id="PS00211">
    <property type="entry name" value="ABC_TRANSPORTER_1"/>
    <property type="match status" value="1"/>
</dbReference>
<dbReference type="SMART" id="SM00382">
    <property type="entry name" value="AAA"/>
    <property type="match status" value="1"/>
</dbReference>
<dbReference type="PROSITE" id="PS50893">
    <property type="entry name" value="ABC_TRANSPORTER_2"/>
    <property type="match status" value="1"/>
</dbReference>
<comment type="caution">
    <text evidence="8">The sequence shown here is derived from an EMBL/GenBank/DDBJ whole genome shotgun (WGS) entry which is preliminary data.</text>
</comment>
<reference evidence="8 9" key="1">
    <citation type="submission" date="2020-09" db="EMBL/GenBank/DDBJ databases">
        <title>Novel species in genus Gordonia.</title>
        <authorList>
            <person name="Zhang G."/>
        </authorList>
    </citation>
    <scope>NUCLEOTIDE SEQUENCE [LARGE SCALE GENOMIC DNA]</scope>
    <source>
        <strain evidence="8 9">ON-33</strain>
    </source>
</reference>
<dbReference type="InterPro" id="IPR004606">
    <property type="entry name" value="Mop_domain"/>
</dbReference>
<dbReference type="Gene3D" id="3.40.50.300">
    <property type="entry name" value="P-loop containing nucleotide triphosphate hydrolases"/>
    <property type="match status" value="1"/>
</dbReference>
<feature type="domain" description="ABC transporter" evidence="6">
    <location>
        <begin position="3"/>
        <end position="230"/>
    </location>
</feature>
<dbReference type="InterPro" id="IPR005116">
    <property type="entry name" value="Transp-assoc_OB_typ1"/>
</dbReference>
<dbReference type="SUPFAM" id="SSF52540">
    <property type="entry name" value="P-loop containing nucleoside triphosphate hydrolases"/>
    <property type="match status" value="1"/>
</dbReference>
<dbReference type="InterPro" id="IPR027417">
    <property type="entry name" value="P-loop_NTPase"/>
</dbReference>
<dbReference type="PANTHER" id="PTHR42781:SF4">
    <property type="entry name" value="SPERMIDINE_PUTRESCINE IMPORT ATP-BINDING PROTEIN POTA"/>
    <property type="match status" value="1"/>
</dbReference>
<dbReference type="Pfam" id="PF00005">
    <property type="entry name" value="ABC_tran"/>
    <property type="match status" value="1"/>
</dbReference>